<evidence type="ECO:0000259" key="2">
    <source>
        <dbReference type="PROSITE" id="PS50853"/>
    </source>
</evidence>
<dbReference type="InterPro" id="IPR008964">
    <property type="entry name" value="Invasin/intimin_cell_adhesion"/>
</dbReference>
<protein>
    <recommendedName>
        <fullName evidence="2">Fibronectin type-III domain-containing protein</fullName>
    </recommendedName>
</protein>
<reference evidence="3 4" key="1">
    <citation type="submission" date="2018-04" db="EMBL/GenBank/DDBJ databases">
        <title>Genome sequencing of Flavobacterium sp. HYN0059.</title>
        <authorList>
            <person name="Yi H."/>
            <person name="Baek C."/>
        </authorList>
    </citation>
    <scope>NUCLEOTIDE SEQUENCE [LARGE SCALE GENOMIC DNA]</scope>
    <source>
        <strain evidence="3 4">HYN0059</strain>
    </source>
</reference>
<dbReference type="SUPFAM" id="SSF49373">
    <property type="entry name" value="Invasin/intimin cell-adhesion fragments"/>
    <property type="match status" value="5"/>
</dbReference>
<evidence type="ECO:0000313" key="3">
    <source>
        <dbReference type="EMBL" id="AWH84166.1"/>
    </source>
</evidence>
<dbReference type="InterPro" id="IPR003343">
    <property type="entry name" value="Big_2"/>
</dbReference>
<dbReference type="KEGG" id="falb:HYN59_03130"/>
<dbReference type="AlphaFoldDB" id="A0A2S1QUW5"/>
<dbReference type="PANTHER" id="PTHR23019">
    <property type="entry name" value="NUCLEAR PORE MEMBRANE GLYCOPROTEIN GP210-RELATED"/>
    <property type="match status" value="1"/>
</dbReference>
<dbReference type="InterPro" id="IPR003961">
    <property type="entry name" value="FN3_dom"/>
</dbReference>
<keyword evidence="4" id="KW-1185">Reference proteome</keyword>
<sequence length="749" mass="77374">MHAAFYKNAIKTIINLIQPIMQKKLHRRPFLGRISHRLFLLITLLTFTAGMNAQITSFPWTETFNSDSPTRASWTQIYELNNMSWTFTQDATTGSYSLDPYDGDFANFPGDSHNFDTTKLVSPVLNLTNMSNVTLNFVYVNPLWSPDQNWLTIYYRTSAADAWVQLQEYHNDVTTWTPSGSISLPNPSATYQIAIECKTDYGYSTLVDQVVVNGTAGGVNVASVDVTTQGGVPATITTAGGTLPLTATVNPSGANQAVTWSVVSGPATVNTSGVVTATGNGTVTVRATSVGDPTIFDDIVITINAPVAVTGIMIATQGGVPAEITTAGGTLQLTAIVSPAGANQDVTWSVVNGSAFGSVSATGVVTAIANGTVTIRATSVADPTVFDDIAITINIPVAVTDVVISTQGNVPAEITTAGGTLQLEATVNPSDASQDVTWSVVAGSAFASVNASGVVTAIADGIVTIQATSVADPTKTDILDILIDTVTPVTGVVITTEGDVPAEITTGGGTLQLEATVNPSGASQEVTWSVVAGGAFASVSASGVVTAIADGIVTIQATSVADPTKTDIIDVVINTVIPVESVEAGTEGDVPATITTAGGTLQLVAVVNPLGADQAVTWSIVSGSDFATLSEDGLVTANADGTIVIRVTSVSDPTKFDDITITISGNLGTGDFSINSVKVYPNPVTDVVHITAADAIKTVEIYNMLGQQMGAKAMNGNQGQIDMGSFASGNYILKINTENASKTVKIVKE</sequence>
<feature type="domain" description="Fibronectin type-III" evidence="2">
    <location>
        <begin position="123"/>
        <end position="218"/>
    </location>
</feature>
<dbReference type="Gene3D" id="2.60.40.1080">
    <property type="match status" value="5"/>
</dbReference>
<dbReference type="PROSITE" id="PS50853">
    <property type="entry name" value="FN3"/>
    <property type="match status" value="1"/>
</dbReference>
<dbReference type="Gene3D" id="2.60.120.200">
    <property type="match status" value="1"/>
</dbReference>
<dbReference type="InterPro" id="IPR045197">
    <property type="entry name" value="NUP210-like"/>
</dbReference>
<dbReference type="Pfam" id="PF18962">
    <property type="entry name" value="Por_Secre_tail"/>
    <property type="match status" value="1"/>
</dbReference>
<evidence type="ECO:0000256" key="1">
    <source>
        <dbReference type="ARBA" id="ARBA00022729"/>
    </source>
</evidence>
<accession>A0A2S1QUW5</accession>
<evidence type="ECO:0000313" key="4">
    <source>
        <dbReference type="Proteomes" id="UP000244929"/>
    </source>
</evidence>
<name>A0A2S1QUW5_9FLAO</name>
<gene>
    <name evidence="3" type="ORF">HYN59_03130</name>
</gene>
<dbReference type="Proteomes" id="UP000244929">
    <property type="component" value="Chromosome"/>
</dbReference>
<dbReference type="PANTHER" id="PTHR23019:SF0">
    <property type="entry name" value="NUCLEAR PORE MEMBRANE GLYCOPROTEIN 210"/>
    <property type="match status" value="1"/>
</dbReference>
<organism evidence="3 4">
    <name type="scientific">Flavobacterium album</name>
    <dbReference type="NCBI Taxonomy" id="2175091"/>
    <lineage>
        <taxon>Bacteria</taxon>
        <taxon>Pseudomonadati</taxon>
        <taxon>Bacteroidota</taxon>
        <taxon>Flavobacteriia</taxon>
        <taxon>Flavobacteriales</taxon>
        <taxon>Flavobacteriaceae</taxon>
        <taxon>Flavobacterium</taxon>
    </lineage>
</organism>
<dbReference type="InterPro" id="IPR026444">
    <property type="entry name" value="Secre_tail"/>
</dbReference>
<proteinExistence type="predicted"/>
<dbReference type="EMBL" id="CP029186">
    <property type="protein sequence ID" value="AWH84166.1"/>
    <property type="molecule type" value="Genomic_DNA"/>
</dbReference>
<dbReference type="SMART" id="SM00635">
    <property type="entry name" value="BID_2"/>
    <property type="match status" value="5"/>
</dbReference>
<dbReference type="NCBIfam" id="TIGR04183">
    <property type="entry name" value="Por_Secre_tail"/>
    <property type="match status" value="1"/>
</dbReference>
<dbReference type="Pfam" id="PF02368">
    <property type="entry name" value="Big_2"/>
    <property type="match status" value="4"/>
</dbReference>
<keyword evidence="1" id="KW-0732">Signal</keyword>